<evidence type="ECO:0000313" key="3">
    <source>
        <dbReference type="Proteomes" id="UP001370299"/>
    </source>
</evidence>
<keyword evidence="1" id="KW-0472">Membrane</keyword>
<gene>
    <name evidence="2" type="ORF">WMN62_00765</name>
</gene>
<dbReference type="EMBL" id="JBBLYY010000004">
    <property type="protein sequence ID" value="MEK0169994.1"/>
    <property type="molecule type" value="Genomic_DNA"/>
</dbReference>
<feature type="transmembrane region" description="Helical" evidence="1">
    <location>
        <begin position="246"/>
        <end position="263"/>
    </location>
</feature>
<evidence type="ECO:0000256" key="1">
    <source>
        <dbReference type="SAM" id="Phobius"/>
    </source>
</evidence>
<sequence length="311" mass="33743">MTEAIYWWTETAELHGPFDTETAIRLSGRLNVTSRLIITEGPARNASPTSNTDAPLTEYRSTLVPALRSADPSALLALREWRGEDLHVFEISPAGSQDAPAGSVRGLRLDDLKGFVLSAGGTATATVDALWSEVERQNALLFAAEVSHISEAILKDPGAIDQIEWARRVSELQSLRARYGQLFLQATRVEVGDRRSTPALAEWIHILDGLGSTVLMHQISILNAREAETRTREAAAAEKSASRDRFLALWGTLLLLPGLWFGFLGTNVLPTTILGVAVPGDLALLVTLIGGVILATIGAAVILIYFRRRKS</sequence>
<dbReference type="RefSeq" id="WP_340195644.1">
    <property type="nucleotide sequence ID" value="NZ_JBBKAP010000004.1"/>
</dbReference>
<feature type="transmembrane region" description="Helical" evidence="1">
    <location>
        <begin position="283"/>
        <end position="306"/>
    </location>
</feature>
<proteinExistence type="predicted"/>
<keyword evidence="1" id="KW-0812">Transmembrane</keyword>
<organism evidence="2 3">
    <name type="scientific">Curtobacterium citreum</name>
    <dbReference type="NCBI Taxonomy" id="2036"/>
    <lineage>
        <taxon>Bacteria</taxon>
        <taxon>Bacillati</taxon>
        <taxon>Actinomycetota</taxon>
        <taxon>Actinomycetes</taxon>
        <taxon>Micrococcales</taxon>
        <taxon>Microbacteriaceae</taxon>
        <taxon>Curtobacterium</taxon>
    </lineage>
</organism>
<keyword evidence="1" id="KW-1133">Transmembrane helix</keyword>
<reference evidence="2 3" key="1">
    <citation type="submission" date="2024-03" db="EMBL/GenBank/DDBJ databases">
        <title>Whole genomes of four grape xylem sap localized bacterial endophytes.</title>
        <authorList>
            <person name="Kumar G."/>
            <person name="Savka M.A."/>
        </authorList>
    </citation>
    <scope>NUCLEOTIDE SEQUENCE [LARGE SCALE GENOMIC DNA]</scope>
    <source>
        <strain evidence="2 3">RIT_GXS8</strain>
    </source>
</reference>
<evidence type="ECO:0000313" key="2">
    <source>
        <dbReference type="EMBL" id="MEK0169994.1"/>
    </source>
</evidence>
<dbReference type="Proteomes" id="UP001370299">
    <property type="component" value="Unassembled WGS sequence"/>
</dbReference>
<protein>
    <recommendedName>
        <fullName evidence="4">CorA-like Mg2+ transporter protein</fullName>
    </recommendedName>
</protein>
<name>A0ABU8Y5K5_9MICO</name>
<comment type="caution">
    <text evidence="2">The sequence shown here is derived from an EMBL/GenBank/DDBJ whole genome shotgun (WGS) entry which is preliminary data.</text>
</comment>
<evidence type="ECO:0008006" key="4">
    <source>
        <dbReference type="Google" id="ProtNLM"/>
    </source>
</evidence>
<accession>A0ABU8Y5K5</accession>
<keyword evidence="3" id="KW-1185">Reference proteome</keyword>